<feature type="region of interest" description="Disordered" evidence="1">
    <location>
        <begin position="71"/>
        <end position="101"/>
    </location>
</feature>
<dbReference type="InterPro" id="IPR002531">
    <property type="entry name" value="HCV_NS1"/>
</dbReference>
<proteinExistence type="predicted"/>
<reference evidence="3" key="1">
    <citation type="journal article" date="1992" name="Gene">
        <title>Genomic typing of hepatitis C viruses present in China.</title>
        <authorList>
            <person name="Liu K."/>
            <person name="Hu Z."/>
            <person name="Li H."/>
            <person name="Prince A.M."/>
            <person name="Inchauspe G."/>
        </authorList>
    </citation>
    <scope>NUCLEOTIDE SEQUENCE</scope>
</reference>
<feature type="non-terminal residue" evidence="3">
    <location>
        <position position="101"/>
    </location>
</feature>
<evidence type="ECO:0000256" key="1">
    <source>
        <dbReference type="SAM" id="MobiDB-lite"/>
    </source>
</evidence>
<protein>
    <submittedName>
        <fullName evidence="3">Genome polyprotein</fullName>
    </submittedName>
</protein>
<organism evidence="3">
    <name type="scientific">Hepacivirus hominis</name>
    <dbReference type="NCBI Taxonomy" id="3052230"/>
    <lineage>
        <taxon>Viruses</taxon>
        <taxon>Riboviria</taxon>
        <taxon>Orthornavirae</taxon>
        <taxon>Kitrinoviricota</taxon>
        <taxon>Flasuviricetes</taxon>
        <taxon>Amarillovirales</taxon>
        <taxon>Flaviviridae</taxon>
        <taxon>Hepacivirus</taxon>
    </lineage>
</organism>
<evidence type="ECO:0000259" key="2">
    <source>
        <dbReference type="Pfam" id="PF01560"/>
    </source>
</evidence>
<sequence length="101" mass="10419">VDGRTYASGGAAGRTTHGFTSLFSTGARQNIQLINTNGSWHINRTALNCNDSLNTGFIAALFYAHTKTFGSSESSAADSGTATAPPDQTSDDGDKGSDVES</sequence>
<feature type="compositionally biased region" description="Polar residues" evidence="1">
    <location>
        <begin position="71"/>
        <end position="88"/>
    </location>
</feature>
<dbReference type="PIR" id="PS0449">
    <property type="entry name" value="PS0449"/>
</dbReference>
<dbReference type="Pfam" id="PF01560">
    <property type="entry name" value="HCV_NS1"/>
    <property type="match status" value="1"/>
</dbReference>
<feature type="non-terminal residue" evidence="3">
    <location>
        <position position="1"/>
    </location>
</feature>
<evidence type="ECO:0000313" key="3">
    <source>
        <dbReference type="PIR" id="PS0449"/>
    </source>
</evidence>
<feature type="domain" description="Hepatitis C virus Non-structural protein E2/NS1" evidence="2">
    <location>
        <begin position="7"/>
        <end position="72"/>
    </location>
</feature>
<name>Q7LZV1_9HEPC</name>
<accession>Q7LZV1</accession>
<feature type="compositionally biased region" description="Basic and acidic residues" evidence="1">
    <location>
        <begin position="92"/>
        <end position="101"/>
    </location>
</feature>